<evidence type="ECO:0000313" key="2">
    <source>
        <dbReference type="Proteomes" id="UP000053237"/>
    </source>
</evidence>
<name>A0A024G1N3_9STRA</name>
<organism evidence="1 2">
    <name type="scientific">Albugo candida</name>
    <dbReference type="NCBI Taxonomy" id="65357"/>
    <lineage>
        <taxon>Eukaryota</taxon>
        <taxon>Sar</taxon>
        <taxon>Stramenopiles</taxon>
        <taxon>Oomycota</taxon>
        <taxon>Peronosporomycetes</taxon>
        <taxon>Albuginales</taxon>
        <taxon>Albuginaceae</taxon>
        <taxon>Albugo</taxon>
    </lineage>
</organism>
<accession>A0A024G1N3</accession>
<gene>
    <name evidence="1" type="ORF">BN9_014690</name>
</gene>
<protein>
    <submittedName>
        <fullName evidence="1">Uncharacterized protein</fullName>
    </submittedName>
</protein>
<comment type="caution">
    <text evidence="1">The sequence shown here is derived from an EMBL/GenBank/DDBJ whole genome shotgun (WGS) entry which is preliminary data.</text>
</comment>
<dbReference type="Proteomes" id="UP000053237">
    <property type="component" value="Unassembled WGS sequence"/>
</dbReference>
<dbReference type="EMBL" id="CAIX01000011">
    <property type="protein sequence ID" value="CCI40685.1"/>
    <property type="molecule type" value="Genomic_DNA"/>
</dbReference>
<dbReference type="InParanoid" id="A0A024G1N3"/>
<evidence type="ECO:0000313" key="1">
    <source>
        <dbReference type="EMBL" id="CCI40685.1"/>
    </source>
</evidence>
<keyword evidence="2" id="KW-1185">Reference proteome</keyword>
<sequence>MSHRLEVEPSTLKRFTLAKSLQPDIIRNFRKVTSFAATISISTCTFPSCSINPIANQLSIHRKRHSKTHSCQKADPIWWELYHCKPQQPSASLSREHSLIEILEGLDIIVPLQVQVLMREIVEQLPNWSMTSCGKLPVVTHFVSCPLSRNQVSTSISRHPSIPHPSRILLGGYVGSKDVAEWMIAPSSSDANSIRLLQ</sequence>
<reference evidence="1 2" key="1">
    <citation type="submission" date="2012-05" db="EMBL/GenBank/DDBJ databases">
        <title>Recombination and specialization in a pathogen metapopulation.</title>
        <authorList>
            <person name="Gardiner A."/>
            <person name="Kemen E."/>
            <person name="Schultz-Larsen T."/>
            <person name="MacLean D."/>
            <person name="Van Oosterhout C."/>
            <person name="Jones J.D.G."/>
        </authorList>
    </citation>
    <scope>NUCLEOTIDE SEQUENCE [LARGE SCALE GENOMIC DNA]</scope>
    <source>
        <strain evidence="1 2">Ac Nc2</strain>
    </source>
</reference>
<proteinExistence type="predicted"/>
<dbReference type="AlphaFoldDB" id="A0A024G1N3"/>